<evidence type="ECO:0000256" key="2">
    <source>
        <dbReference type="ARBA" id="ARBA00012105"/>
    </source>
</evidence>
<evidence type="ECO:0000256" key="7">
    <source>
        <dbReference type="ARBA" id="ARBA00022840"/>
    </source>
</evidence>
<evidence type="ECO:0000256" key="4">
    <source>
        <dbReference type="ARBA" id="ARBA00022643"/>
    </source>
</evidence>
<sequence length="702" mass="82868">MVHDKYHKIALIDADYYIINYSSTITTYIQHICNNLLNNNRNDVNLKDDTNEQHKINNKYDDILYKKKQIICIFMLQIFLNNLDKNLNLFDYLIIVINKYFHLVQKYKLTNTYGNIKIEDNTGICKNKKDTKTDVSILGEGRQSHTEISLSDYPNKEIAINNNINNKSSTPPTTKEAKKTTSITTNTTNTTNTSNNNNNNNNKNEEKIDCINISNPNNLSKDNIIITQDDQYKHLIHNLIENNNYINIDNIIKSHLCFVNIKGNEHDKSSKKKSSSCLQINNIIYEKKLCNNINYSETDIDNNLIMSDENDFIDSTNKDIKKKFPDMINNKKLLIDYNKINIKLKHFDDTININDLIKGYKVYEDVGSIYEIKNLFRILILSKLHIGVYNLLYFLKKKNIFMLFYSSNKNLTNLLFKYNKIYKYYQNYYNVIDSLDELKKYEKDCHKFLIFSNRSCFICHAKRHGIFYTAIGNKKNDDNNKNENNNDSNNIEKKNNYYNRKTSNCDDIDWTNEIYEQIKSDECIENFSNEYNNVVYPFIKNCNLTLDILSWRMIYIFKKYLYIYGKVVKGFGRGSKYLNLPTANIFHPNFISADIMPGIYFGICKLRDKIFKSVISIGYNPYFKNKHMTIEAFLYYKTDDLFYDENIHLIIIGIIRSESNFAYFSHLIQAIQFDCELARIVLNKLKNNETFQQCRYFLDNIK</sequence>
<dbReference type="SMART" id="SM00904">
    <property type="entry name" value="Flavokinase"/>
    <property type="match status" value="1"/>
</dbReference>
<reference evidence="10" key="2">
    <citation type="submission" date="2014-05" db="EMBL/GenBank/DDBJ databases">
        <title>The genome sequences of chimpanzee malaria parasites reveal the path to human adaptation.</title>
        <authorList>
            <person name="Otto T.D."/>
            <person name="Rayner J.C."/>
            <person name="Boehme U."/>
            <person name="Pain A."/>
            <person name="Spottiswoode N."/>
            <person name="Sanders M."/>
            <person name="Quail M."/>
            <person name="Ollomo B."/>
            <person name="Renaud F."/>
            <person name="Thomas A.W."/>
            <person name="Prugnolle F."/>
            <person name="Conway D.J."/>
            <person name="Newbold C."/>
            <person name="Berriman M."/>
        </authorList>
    </citation>
    <scope>NUCLEOTIDE SEQUENCE [LARGE SCALE GENOMIC DNA]</scope>
    <source>
        <strain evidence="10">CDC</strain>
    </source>
</reference>
<keyword evidence="10" id="KW-0418">Kinase</keyword>
<keyword evidence="6" id="KW-0547">Nucleotide-binding</keyword>
<dbReference type="VEuPathDB" id="PlasmoDB:PRCDC_1358000"/>
<evidence type="ECO:0000259" key="9">
    <source>
        <dbReference type="SMART" id="SM00904"/>
    </source>
</evidence>
<keyword evidence="7" id="KW-0067">ATP-binding</keyword>
<dbReference type="GO" id="GO:0009398">
    <property type="term" value="P:FMN biosynthetic process"/>
    <property type="evidence" value="ECO:0007669"/>
    <property type="project" value="UniProtKB-UniPathway"/>
</dbReference>
<dbReference type="PhylomeDB" id="A0A060S3S0"/>
<dbReference type="GO" id="GO:0008531">
    <property type="term" value="F:riboflavin kinase activity"/>
    <property type="evidence" value="ECO:0007669"/>
    <property type="project" value="UniProtKB-EC"/>
</dbReference>
<dbReference type="PANTHER" id="PTHR22749">
    <property type="entry name" value="RIBOFLAVIN KINASE/FMN ADENYLYLTRANSFERASE"/>
    <property type="match status" value="1"/>
</dbReference>
<dbReference type="VEuPathDB" id="PlasmoDB:PRG01_1361500"/>
<dbReference type="Gene3D" id="2.40.30.30">
    <property type="entry name" value="Riboflavin kinase-like"/>
    <property type="match status" value="1"/>
</dbReference>
<dbReference type="SUPFAM" id="SSF82114">
    <property type="entry name" value="Riboflavin kinase-like"/>
    <property type="match status" value="1"/>
</dbReference>
<evidence type="ECO:0000256" key="6">
    <source>
        <dbReference type="ARBA" id="ARBA00022741"/>
    </source>
</evidence>
<reference evidence="10" key="1">
    <citation type="submission" date="2014-01" db="EMBL/GenBank/DDBJ databases">
        <authorList>
            <person name="Aslett M."/>
        </authorList>
    </citation>
    <scope>NUCLEOTIDE SEQUENCE</scope>
    <source>
        <strain evidence="10">CDC</strain>
    </source>
</reference>
<feature type="domain" description="Riboflavin kinase" evidence="9">
    <location>
        <begin position="560"/>
        <end position="683"/>
    </location>
</feature>
<keyword evidence="4" id="KW-0288">FMN</keyword>
<feature type="region of interest" description="Disordered" evidence="8">
    <location>
        <begin position="163"/>
        <end position="204"/>
    </location>
</feature>
<dbReference type="Pfam" id="PF01687">
    <property type="entry name" value="Flavokinase"/>
    <property type="match status" value="1"/>
</dbReference>
<protein>
    <recommendedName>
        <fullName evidence="2">riboflavin kinase</fullName>
        <ecNumber evidence="2">2.7.1.26</ecNumber>
    </recommendedName>
</protein>
<name>A0A060S3S0_PLARE</name>
<keyword evidence="11" id="KW-1185">Reference proteome</keyword>
<evidence type="ECO:0000313" key="11">
    <source>
        <dbReference type="Proteomes" id="UP000027581"/>
    </source>
</evidence>
<evidence type="ECO:0000256" key="8">
    <source>
        <dbReference type="SAM" id="MobiDB-lite"/>
    </source>
</evidence>
<gene>
    <name evidence="10" type="ORF">PRCDC_1358000</name>
</gene>
<dbReference type="UniPathway" id="UPA00276">
    <property type="reaction ID" value="UER00406"/>
</dbReference>
<evidence type="ECO:0000313" key="10">
    <source>
        <dbReference type="EMBL" id="CDO66372.1"/>
    </source>
</evidence>
<comment type="pathway">
    <text evidence="1">Cofactor biosynthesis; FMN biosynthesis; FMN from riboflavin (ATP route): step 1/1.</text>
</comment>
<accession>A0A060S3S0</accession>
<dbReference type="GO" id="GO:0005524">
    <property type="term" value="F:ATP binding"/>
    <property type="evidence" value="ECO:0007669"/>
    <property type="project" value="UniProtKB-KW"/>
</dbReference>
<organism evidence="10 11">
    <name type="scientific">Plasmodium reichenowi</name>
    <dbReference type="NCBI Taxonomy" id="5854"/>
    <lineage>
        <taxon>Eukaryota</taxon>
        <taxon>Sar</taxon>
        <taxon>Alveolata</taxon>
        <taxon>Apicomplexa</taxon>
        <taxon>Aconoidasida</taxon>
        <taxon>Haemosporida</taxon>
        <taxon>Plasmodiidae</taxon>
        <taxon>Plasmodium</taxon>
        <taxon>Plasmodium (Laverania)</taxon>
    </lineage>
</organism>
<dbReference type="EC" id="2.7.1.26" evidence="2"/>
<feature type="compositionally biased region" description="Low complexity" evidence="8">
    <location>
        <begin position="163"/>
        <end position="202"/>
    </location>
</feature>
<dbReference type="InterPro" id="IPR015865">
    <property type="entry name" value="Riboflavin_kinase_bac/euk"/>
</dbReference>
<keyword evidence="5 10" id="KW-0808">Transferase</keyword>
<dbReference type="PANTHER" id="PTHR22749:SF6">
    <property type="entry name" value="RIBOFLAVIN KINASE"/>
    <property type="match status" value="1"/>
</dbReference>
<dbReference type="GO" id="GO:0009231">
    <property type="term" value="P:riboflavin biosynthetic process"/>
    <property type="evidence" value="ECO:0007669"/>
    <property type="project" value="InterPro"/>
</dbReference>
<dbReference type="Proteomes" id="UP000027581">
    <property type="component" value="Unassembled WGS sequence"/>
</dbReference>
<dbReference type="InterPro" id="IPR023468">
    <property type="entry name" value="Riboflavin_kinase"/>
</dbReference>
<dbReference type="InterPro" id="IPR023465">
    <property type="entry name" value="Riboflavin_kinase_dom_sf"/>
</dbReference>
<keyword evidence="3" id="KW-0285">Flavoprotein</keyword>
<evidence type="ECO:0000256" key="3">
    <source>
        <dbReference type="ARBA" id="ARBA00022630"/>
    </source>
</evidence>
<proteinExistence type="predicted"/>
<evidence type="ECO:0000256" key="5">
    <source>
        <dbReference type="ARBA" id="ARBA00022679"/>
    </source>
</evidence>
<dbReference type="EMBL" id="HG810774">
    <property type="protein sequence ID" value="CDO66372.1"/>
    <property type="molecule type" value="Genomic_DNA"/>
</dbReference>
<evidence type="ECO:0000256" key="1">
    <source>
        <dbReference type="ARBA" id="ARBA00005201"/>
    </source>
</evidence>
<dbReference type="AlphaFoldDB" id="A0A060S3S0"/>